<dbReference type="EMBL" id="CAUYUJ010014516">
    <property type="protein sequence ID" value="CAK0842312.1"/>
    <property type="molecule type" value="Genomic_DNA"/>
</dbReference>
<dbReference type="SUPFAM" id="SSF49899">
    <property type="entry name" value="Concanavalin A-like lectins/glucanases"/>
    <property type="match status" value="1"/>
</dbReference>
<dbReference type="InterPro" id="IPR013320">
    <property type="entry name" value="ConA-like_dom_sf"/>
</dbReference>
<keyword evidence="3" id="KW-1185">Reference proteome</keyword>
<evidence type="ECO:0000313" key="1">
    <source>
        <dbReference type="EMBL" id="CAK0842312.1"/>
    </source>
</evidence>
<dbReference type="EMBL" id="CAUYUJ010014839">
    <property type="protein sequence ID" value="CAK0846691.1"/>
    <property type="molecule type" value="Genomic_DNA"/>
</dbReference>
<organism evidence="1 3">
    <name type="scientific">Prorocentrum cordatum</name>
    <dbReference type="NCBI Taxonomy" id="2364126"/>
    <lineage>
        <taxon>Eukaryota</taxon>
        <taxon>Sar</taxon>
        <taxon>Alveolata</taxon>
        <taxon>Dinophyceae</taxon>
        <taxon>Prorocentrales</taxon>
        <taxon>Prorocentraceae</taxon>
        <taxon>Prorocentrum</taxon>
    </lineage>
</organism>
<accession>A0ABN9TAI3</accession>
<name>A0ABN9TAI3_9DINO</name>
<protein>
    <submittedName>
        <fullName evidence="1">Uncharacterized protein</fullName>
    </submittedName>
</protein>
<evidence type="ECO:0000313" key="2">
    <source>
        <dbReference type="EMBL" id="CAK0846691.1"/>
    </source>
</evidence>
<comment type="caution">
    <text evidence="1">The sequence shown here is derived from an EMBL/GenBank/DDBJ whole genome shotgun (WGS) entry which is preliminary data.</text>
</comment>
<evidence type="ECO:0000313" key="3">
    <source>
        <dbReference type="Proteomes" id="UP001189429"/>
    </source>
</evidence>
<proteinExistence type="predicted"/>
<sequence length="242" mass="25893">MAPTSAWPLVEHWAEVTGKTPLNLALEAPSEAVRMGGAFSFMCSLRMDGVGSWSRVFDFSLVADEDSITAGAIGATLDLHFTVFRGKKPFSVCVSNFFELGKEMTMLCSVSPSGCMRVFKDGALVGENGEGLCPLRQDRPRMIVGGHYLFTDQVFRGSLRDLKMWNQEVEWPRLQNAEASLVPKVVGGFPGDIAAVFPPADKGKDAPVVVLAEHLDDESSDAGAFDAESLVSDTSGAAAALS</sequence>
<gene>
    <name evidence="1" type="ORF">PCOR1329_LOCUS37228</name>
    <name evidence="2" type="ORF">PCOR1329_LOCUS40138</name>
</gene>
<dbReference type="Proteomes" id="UP001189429">
    <property type="component" value="Unassembled WGS sequence"/>
</dbReference>
<reference evidence="1" key="1">
    <citation type="submission" date="2023-10" db="EMBL/GenBank/DDBJ databases">
        <authorList>
            <person name="Chen Y."/>
            <person name="Shah S."/>
            <person name="Dougan E. K."/>
            <person name="Thang M."/>
            <person name="Chan C."/>
        </authorList>
    </citation>
    <scope>NUCLEOTIDE SEQUENCE [LARGE SCALE GENOMIC DNA]</scope>
</reference>